<proteinExistence type="predicted"/>
<feature type="transmembrane region" description="Helical" evidence="1">
    <location>
        <begin position="128"/>
        <end position="146"/>
    </location>
</feature>
<feature type="transmembrane region" description="Helical" evidence="1">
    <location>
        <begin position="167"/>
        <end position="184"/>
    </location>
</feature>
<organism evidence="2 3">
    <name type="scientific">Heyndrickxia camelliae</name>
    <dbReference type="NCBI Taxonomy" id="1707093"/>
    <lineage>
        <taxon>Bacteria</taxon>
        <taxon>Bacillati</taxon>
        <taxon>Bacillota</taxon>
        <taxon>Bacilli</taxon>
        <taxon>Bacillales</taxon>
        <taxon>Bacillaceae</taxon>
        <taxon>Heyndrickxia</taxon>
    </lineage>
</organism>
<protein>
    <submittedName>
        <fullName evidence="2">ABC transporter</fullName>
    </submittedName>
</protein>
<evidence type="ECO:0000313" key="2">
    <source>
        <dbReference type="EMBL" id="PKR86671.1"/>
    </source>
</evidence>
<dbReference type="Pfam" id="PF05975">
    <property type="entry name" value="EcsB"/>
    <property type="match status" value="1"/>
</dbReference>
<keyword evidence="3" id="KW-1185">Reference proteome</keyword>
<dbReference type="PIRSF" id="PIRSF037259">
    <property type="entry name" value="EcsB_ABC"/>
    <property type="match status" value="1"/>
</dbReference>
<feature type="transmembrane region" description="Helical" evidence="1">
    <location>
        <begin position="59"/>
        <end position="80"/>
    </location>
</feature>
<feature type="transmembrane region" description="Helical" evidence="1">
    <location>
        <begin position="307"/>
        <end position="328"/>
    </location>
</feature>
<keyword evidence="1" id="KW-1133">Transmembrane helix</keyword>
<feature type="transmembrane region" description="Helical" evidence="1">
    <location>
        <begin position="190"/>
        <end position="207"/>
    </location>
</feature>
<dbReference type="AlphaFoldDB" id="A0A2N3LPW9"/>
<dbReference type="EMBL" id="PIQO01000001">
    <property type="protein sequence ID" value="PKR86671.1"/>
    <property type="molecule type" value="Genomic_DNA"/>
</dbReference>
<feature type="transmembrane region" description="Helical" evidence="1">
    <location>
        <begin position="378"/>
        <end position="397"/>
    </location>
</feature>
<keyword evidence="1" id="KW-0472">Membrane</keyword>
<keyword evidence="1" id="KW-0812">Transmembrane</keyword>
<dbReference type="InterPro" id="IPR010288">
    <property type="entry name" value="EcsB_ABC"/>
</dbReference>
<sequence>MKKIDNLWKERLQLYTIEMRKYLKYIFNDHLLFVAIFALSGGAYYYSTWVKTLNQDFPIGWVMGLILGLFLTISPIYTLLKNADKVFLLPLETKLHTYFRNALTLSFVIQAYILLMVLAVLMPMYVHATGGSFRTFFFYLIILWIIKYWNLHMHWDVLKFRERQVEFFDWIIRFILNTIFVLLLVEKAPFWYLAVVILIYIAVYLYFQRMAKKKTIKWDLLIDKEEKRLTGFYRFANLFTDVPHLKGQVKRRKWLDPILNRVKYGQQNTYRYLFARTFARTNEYFGLFARLTIIGGLILLFSDQRYLMIGVAVVFLYLTGFQLIPMVRYHELKIWLNLYPVSKELKNGAFIRVISVVLMLQAVVFGVLALISSSWVNGILVLLISVVFVLLLVKVYIPSRLKKFDMHSY</sequence>
<accession>A0A2N3LPW9</accession>
<evidence type="ECO:0000313" key="3">
    <source>
        <dbReference type="Proteomes" id="UP000233440"/>
    </source>
</evidence>
<dbReference type="RefSeq" id="WP_101352322.1">
    <property type="nucleotide sequence ID" value="NZ_PIQO01000001.1"/>
</dbReference>
<evidence type="ECO:0000256" key="1">
    <source>
        <dbReference type="SAM" id="Phobius"/>
    </source>
</evidence>
<dbReference type="OrthoDB" id="2447941at2"/>
<comment type="caution">
    <text evidence="2">The sequence shown here is derived from an EMBL/GenBank/DDBJ whole genome shotgun (WGS) entry which is preliminary data.</text>
</comment>
<feature type="transmembrane region" description="Helical" evidence="1">
    <location>
        <begin position="349"/>
        <end position="372"/>
    </location>
</feature>
<reference evidence="2 3" key="1">
    <citation type="submission" date="2017-11" db="EMBL/GenBank/DDBJ databases">
        <title>Bacillus camelliae sp. nov., isolated from pu'er tea.</title>
        <authorList>
            <person name="Niu L."/>
        </authorList>
    </citation>
    <scope>NUCLEOTIDE SEQUENCE [LARGE SCALE GENOMIC DNA]</scope>
    <source>
        <strain evidence="2 3">7578-1</strain>
    </source>
</reference>
<feature type="transmembrane region" description="Helical" evidence="1">
    <location>
        <begin position="284"/>
        <end position="301"/>
    </location>
</feature>
<gene>
    <name evidence="2" type="ORF">CWO92_01000</name>
</gene>
<feature type="transmembrane region" description="Helical" evidence="1">
    <location>
        <begin position="101"/>
        <end position="122"/>
    </location>
</feature>
<name>A0A2N3LPW9_9BACI</name>
<feature type="transmembrane region" description="Helical" evidence="1">
    <location>
        <begin position="25"/>
        <end position="47"/>
    </location>
</feature>
<dbReference type="Proteomes" id="UP000233440">
    <property type="component" value="Unassembled WGS sequence"/>
</dbReference>
<dbReference type="GO" id="GO:0016020">
    <property type="term" value="C:membrane"/>
    <property type="evidence" value="ECO:0007669"/>
    <property type="project" value="InterPro"/>
</dbReference>